<feature type="binding site" evidence="7 8">
    <location>
        <position position="24"/>
    </location>
    <ligand>
        <name>S-adenosyl-L-methionine</name>
        <dbReference type="ChEBI" id="CHEBI:59789"/>
    </ligand>
</feature>
<comment type="catalytic activity">
    <reaction evidence="7">
        <text>adenosine(1518)/adenosine(1519) in 16S rRNA + 4 S-adenosyl-L-methionine = N(6)-dimethyladenosine(1518)/N(6)-dimethyladenosine(1519) in 16S rRNA + 4 S-adenosyl-L-homocysteine + 4 H(+)</text>
        <dbReference type="Rhea" id="RHEA:19609"/>
        <dbReference type="Rhea" id="RHEA-COMP:10232"/>
        <dbReference type="Rhea" id="RHEA-COMP:10233"/>
        <dbReference type="ChEBI" id="CHEBI:15378"/>
        <dbReference type="ChEBI" id="CHEBI:57856"/>
        <dbReference type="ChEBI" id="CHEBI:59789"/>
        <dbReference type="ChEBI" id="CHEBI:74411"/>
        <dbReference type="ChEBI" id="CHEBI:74493"/>
        <dbReference type="EC" id="2.1.1.182"/>
    </reaction>
</comment>
<dbReference type="KEGG" id="dalk:DSCA_44990"/>
<dbReference type="PANTHER" id="PTHR11727">
    <property type="entry name" value="DIMETHYLADENOSINE TRANSFERASE"/>
    <property type="match status" value="1"/>
</dbReference>
<comment type="function">
    <text evidence="7">Specifically dimethylates two adjacent adenosines (A1518 and A1519) in the loop of a conserved hairpin near the 3'-end of 16S rRNA in the 30S particle. May play a critical role in biogenesis of 30S subunits.</text>
</comment>
<evidence type="ECO:0000256" key="5">
    <source>
        <dbReference type="ARBA" id="ARBA00022691"/>
    </source>
</evidence>
<evidence type="ECO:0000256" key="3">
    <source>
        <dbReference type="ARBA" id="ARBA00022603"/>
    </source>
</evidence>
<evidence type="ECO:0000256" key="8">
    <source>
        <dbReference type="PROSITE-ProRule" id="PRU01026"/>
    </source>
</evidence>
<feature type="binding site" evidence="7 8">
    <location>
        <position position="49"/>
    </location>
    <ligand>
        <name>S-adenosyl-L-methionine</name>
        <dbReference type="ChEBI" id="CHEBI:59789"/>
    </ligand>
</feature>
<dbReference type="InterPro" id="IPR011530">
    <property type="entry name" value="rRNA_adenine_dimethylase"/>
</dbReference>
<keyword evidence="11" id="KW-1185">Reference proteome</keyword>
<evidence type="ECO:0000313" key="11">
    <source>
        <dbReference type="Proteomes" id="UP000427906"/>
    </source>
</evidence>
<organism evidence="10 11">
    <name type="scientific">Desulfosarcina alkanivorans</name>
    <dbReference type="NCBI Taxonomy" id="571177"/>
    <lineage>
        <taxon>Bacteria</taxon>
        <taxon>Pseudomonadati</taxon>
        <taxon>Thermodesulfobacteriota</taxon>
        <taxon>Desulfobacteria</taxon>
        <taxon>Desulfobacterales</taxon>
        <taxon>Desulfosarcinaceae</taxon>
        <taxon>Desulfosarcina</taxon>
    </lineage>
</organism>
<evidence type="ECO:0000256" key="6">
    <source>
        <dbReference type="ARBA" id="ARBA00022884"/>
    </source>
</evidence>
<name>A0A5K7YRM0_9BACT</name>
<dbReference type="SUPFAM" id="SSF53335">
    <property type="entry name" value="S-adenosyl-L-methionine-dependent methyltransferases"/>
    <property type="match status" value="1"/>
</dbReference>
<dbReference type="Gene3D" id="1.10.8.100">
    <property type="entry name" value="Ribosomal RNA adenine dimethylase-like, domain 2"/>
    <property type="match status" value="1"/>
</dbReference>
<dbReference type="EC" id="2.1.1.182" evidence="7"/>
<keyword evidence="5 7" id="KW-0949">S-adenosyl-L-methionine</keyword>
<dbReference type="HAMAP" id="MF_00607">
    <property type="entry name" value="16SrRNA_methyltr_A"/>
    <property type="match status" value="1"/>
</dbReference>
<dbReference type="InterPro" id="IPR020598">
    <property type="entry name" value="rRNA_Ade_methylase_Trfase_N"/>
</dbReference>
<keyword evidence="2 7" id="KW-0698">rRNA processing</keyword>
<feature type="binding site" evidence="8">
    <location>
        <position position="70"/>
    </location>
    <ligand>
        <name>S-adenosyl-L-methionine</name>
        <dbReference type="ChEBI" id="CHEBI:59789"/>
    </ligand>
</feature>
<comment type="caution">
    <text evidence="7">Lacks conserved residue(s) required for the propagation of feature annotation.</text>
</comment>
<keyword evidence="1 7" id="KW-0963">Cytoplasm</keyword>
<dbReference type="GO" id="GO:0003723">
    <property type="term" value="F:RNA binding"/>
    <property type="evidence" value="ECO:0007669"/>
    <property type="project" value="UniProtKB-UniRule"/>
</dbReference>
<dbReference type="NCBIfam" id="TIGR00755">
    <property type="entry name" value="ksgA"/>
    <property type="match status" value="1"/>
</dbReference>
<evidence type="ECO:0000256" key="4">
    <source>
        <dbReference type="ARBA" id="ARBA00022679"/>
    </source>
</evidence>
<dbReference type="Pfam" id="PF00398">
    <property type="entry name" value="RrnaAD"/>
    <property type="match status" value="1"/>
</dbReference>
<feature type="binding site" evidence="7 8">
    <location>
        <position position="119"/>
    </location>
    <ligand>
        <name>S-adenosyl-L-methionine</name>
        <dbReference type="ChEBI" id="CHEBI:59789"/>
    </ligand>
</feature>
<keyword evidence="6 7" id="KW-0694">RNA-binding</keyword>
<feature type="binding site" evidence="7 8">
    <location>
        <position position="97"/>
    </location>
    <ligand>
        <name>S-adenosyl-L-methionine</name>
        <dbReference type="ChEBI" id="CHEBI:59789"/>
    </ligand>
</feature>
<dbReference type="Proteomes" id="UP000427906">
    <property type="component" value="Chromosome"/>
</dbReference>
<dbReference type="GO" id="GO:0005829">
    <property type="term" value="C:cytosol"/>
    <property type="evidence" value="ECO:0007669"/>
    <property type="project" value="TreeGrafter"/>
</dbReference>
<dbReference type="InterPro" id="IPR001737">
    <property type="entry name" value="KsgA/Erm"/>
</dbReference>
<evidence type="ECO:0000313" key="10">
    <source>
        <dbReference type="EMBL" id="BBO70569.1"/>
    </source>
</evidence>
<dbReference type="AlphaFoldDB" id="A0A5K7YRM0"/>
<dbReference type="PANTHER" id="PTHR11727:SF7">
    <property type="entry name" value="DIMETHYLADENOSINE TRANSFERASE-RELATED"/>
    <property type="match status" value="1"/>
</dbReference>
<comment type="subcellular location">
    <subcellularLocation>
        <location evidence="7">Cytoplasm</location>
    </subcellularLocation>
</comment>
<dbReference type="EMBL" id="AP021874">
    <property type="protein sequence ID" value="BBO70569.1"/>
    <property type="molecule type" value="Genomic_DNA"/>
</dbReference>
<dbReference type="GO" id="GO:0052908">
    <property type="term" value="F:16S rRNA (adenine(1518)-N(6)/adenine(1519)-N(6))-dimethyltransferase activity"/>
    <property type="evidence" value="ECO:0007669"/>
    <property type="project" value="UniProtKB-EC"/>
</dbReference>
<evidence type="ECO:0000259" key="9">
    <source>
        <dbReference type="SMART" id="SM00650"/>
    </source>
</evidence>
<evidence type="ECO:0000256" key="1">
    <source>
        <dbReference type="ARBA" id="ARBA00022490"/>
    </source>
</evidence>
<comment type="similarity">
    <text evidence="7">Belongs to the class I-like SAM-binding methyltransferase superfamily. rRNA adenine N(6)-methyltransferase family. RsmA subfamily.</text>
</comment>
<proteinExistence type="inferred from homology"/>
<protein>
    <recommendedName>
        <fullName evidence="7">Ribosomal RNA small subunit methyltransferase A</fullName>
        <ecNumber evidence="7">2.1.1.182</ecNumber>
    </recommendedName>
    <alternativeName>
        <fullName evidence="7">16S rRNA (adenine(1518)-N(6)/adenine(1519)-N(6))-dimethyltransferase</fullName>
    </alternativeName>
    <alternativeName>
        <fullName evidence="7">16S rRNA dimethyladenosine transferase</fullName>
    </alternativeName>
    <alternativeName>
        <fullName evidence="7">16S rRNA dimethylase</fullName>
    </alternativeName>
    <alternativeName>
        <fullName evidence="7">S-adenosylmethionine-6-N', N'-adenosyl(rRNA) dimethyltransferase</fullName>
    </alternativeName>
</protein>
<dbReference type="RefSeq" id="WP_155318507.1">
    <property type="nucleotide sequence ID" value="NZ_AP021874.1"/>
</dbReference>
<dbReference type="SMART" id="SM00650">
    <property type="entry name" value="rADc"/>
    <property type="match status" value="1"/>
</dbReference>
<reference evidence="10 11" key="1">
    <citation type="submission" date="2019-11" db="EMBL/GenBank/DDBJ databases">
        <title>Comparative genomics of hydrocarbon-degrading Desulfosarcina strains.</title>
        <authorList>
            <person name="Watanabe M."/>
            <person name="Kojima H."/>
            <person name="Fukui M."/>
        </authorList>
    </citation>
    <scope>NUCLEOTIDE SEQUENCE [LARGE SCALE GENOMIC DNA]</scope>
    <source>
        <strain evidence="10 11">PL12</strain>
    </source>
</reference>
<dbReference type="FunFam" id="1.10.8.100:FF:000001">
    <property type="entry name" value="Ribosomal RNA small subunit methyltransferase A"/>
    <property type="match status" value="1"/>
</dbReference>
<dbReference type="InterPro" id="IPR023165">
    <property type="entry name" value="rRNA_Ade_diMease-like_C"/>
</dbReference>
<accession>A0A5K7YRM0</accession>
<keyword evidence="3 7" id="KW-0489">Methyltransferase</keyword>
<evidence type="ECO:0000256" key="7">
    <source>
        <dbReference type="HAMAP-Rule" id="MF_00607"/>
    </source>
</evidence>
<dbReference type="InterPro" id="IPR029063">
    <property type="entry name" value="SAM-dependent_MTases_sf"/>
</dbReference>
<dbReference type="OrthoDB" id="9814755at2"/>
<dbReference type="PROSITE" id="PS51689">
    <property type="entry name" value="SAM_RNA_A_N6_MT"/>
    <property type="match status" value="1"/>
</dbReference>
<evidence type="ECO:0000256" key="2">
    <source>
        <dbReference type="ARBA" id="ARBA00022552"/>
    </source>
</evidence>
<gene>
    <name evidence="7 10" type="primary">rsmA</name>
    <name evidence="7" type="synonym">ksgA</name>
    <name evidence="10" type="ORF">DSCA_44990</name>
</gene>
<keyword evidence="4 7" id="KW-0808">Transferase</keyword>
<sequence>MTSPRALLTAWNIRAKKQLGQNFLNDPNMARAIVDKAGIDDDDVVLEIGPGLGAITVPAAAAARRVIAVDKDGRITGLLATELLAAGIDNVDVREADILRVDLASISDEAGQPLVVLGNLPYNISSQVIVQLIHARSGIDRAVLMLQREMAQRICAGPGSKEYGRLSVMLGYCAQPRMLMQVRASLFFPAPKVDSTVVGIRFADPPVFPAHDERLLFRVVKAAFGKRRKTLRNALSQSDLDLDPPTCERLLESARIDPMRRAESLSVSGFVRLSNIIGTHRQSLETCG</sequence>
<feature type="binding site" evidence="7 8">
    <location>
        <position position="22"/>
    </location>
    <ligand>
        <name>S-adenosyl-L-methionine</name>
        <dbReference type="ChEBI" id="CHEBI:59789"/>
    </ligand>
</feature>
<dbReference type="Gene3D" id="3.40.50.150">
    <property type="entry name" value="Vaccinia Virus protein VP39"/>
    <property type="match status" value="1"/>
</dbReference>
<feature type="domain" description="Ribosomal RNA adenine methylase transferase N-terminal" evidence="9">
    <location>
        <begin position="29"/>
        <end position="204"/>
    </location>
</feature>